<keyword evidence="1 2" id="KW-0238">DNA-binding</keyword>
<dbReference type="AlphaFoldDB" id="A0A7W2EHR6"/>
<dbReference type="EMBL" id="JACEZS010000009">
    <property type="protein sequence ID" value="MBA5606059.1"/>
    <property type="molecule type" value="Genomic_DNA"/>
</dbReference>
<dbReference type="InterPro" id="IPR001647">
    <property type="entry name" value="HTH_TetR"/>
</dbReference>
<keyword evidence="5" id="KW-1185">Reference proteome</keyword>
<dbReference type="InterPro" id="IPR050109">
    <property type="entry name" value="HTH-type_TetR-like_transc_reg"/>
</dbReference>
<feature type="DNA-binding region" description="H-T-H motif" evidence="2">
    <location>
        <begin position="32"/>
        <end position="51"/>
    </location>
</feature>
<organism evidence="4 5">
    <name type="scientific">Rugamonas fusca</name>
    <dbReference type="NCBI Taxonomy" id="2758568"/>
    <lineage>
        <taxon>Bacteria</taxon>
        <taxon>Pseudomonadati</taxon>
        <taxon>Pseudomonadota</taxon>
        <taxon>Betaproteobacteria</taxon>
        <taxon>Burkholderiales</taxon>
        <taxon>Oxalobacteraceae</taxon>
        <taxon>Telluria group</taxon>
        <taxon>Rugamonas</taxon>
    </lineage>
</organism>
<dbReference type="GO" id="GO:0003700">
    <property type="term" value="F:DNA-binding transcription factor activity"/>
    <property type="evidence" value="ECO:0007669"/>
    <property type="project" value="TreeGrafter"/>
</dbReference>
<dbReference type="Pfam" id="PF21306">
    <property type="entry name" value="TetR_C_40"/>
    <property type="match status" value="1"/>
</dbReference>
<sequence>MRPPAERLNPARQRIYAAALRLFAEKGATQIGVSELAAAAGVARGTIYNNLNDADVLFEEVARQLIDEMTERLMQCFAGMEDPAVRMAIGVRHYVRRTHEEPDWARFITRFAFSNRAMQGLWLAGPGENLGQGLAAGRYRVAESQLRIVLGMVTGGVITAMATVLDGEAVWRKAGSDCAELVLVALGIEPDEARQLASMELPPLPALA</sequence>
<dbReference type="PROSITE" id="PS50977">
    <property type="entry name" value="HTH_TETR_2"/>
    <property type="match status" value="1"/>
</dbReference>
<evidence type="ECO:0000313" key="5">
    <source>
        <dbReference type="Proteomes" id="UP000566711"/>
    </source>
</evidence>
<evidence type="ECO:0000313" key="4">
    <source>
        <dbReference type="EMBL" id="MBA5606059.1"/>
    </source>
</evidence>
<dbReference type="InterPro" id="IPR009057">
    <property type="entry name" value="Homeodomain-like_sf"/>
</dbReference>
<dbReference type="Proteomes" id="UP000566711">
    <property type="component" value="Unassembled WGS sequence"/>
</dbReference>
<dbReference type="PANTHER" id="PTHR30055">
    <property type="entry name" value="HTH-TYPE TRANSCRIPTIONAL REGULATOR RUTR"/>
    <property type="match status" value="1"/>
</dbReference>
<dbReference type="RefSeq" id="WP_182217725.1">
    <property type="nucleotide sequence ID" value="NZ_JACEZS010000009.1"/>
</dbReference>
<dbReference type="Gene3D" id="1.10.357.10">
    <property type="entry name" value="Tetracycline Repressor, domain 2"/>
    <property type="match status" value="1"/>
</dbReference>
<dbReference type="InterPro" id="IPR049513">
    <property type="entry name" value="TetR_C_40"/>
</dbReference>
<comment type="caution">
    <text evidence="4">The sequence shown here is derived from an EMBL/GenBank/DDBJ whole genome shotgun (WGS) entry which is preliminary data.</text>
</comment>
<evidence type="ECO:0000256" key="1">
    <source>
        <dbReference type="ARBA" id="ARBA00023125"/>
    </source>
</evidence>
<protein>
    <submittedName>
        <fullName evidence="4">TetR/AcrR family transcriptional regulator</fullName>
    </submittedName>
</protein>
<evidence type="ECO:0000259" key="3">
    <source>
        <dbReference type="PROSITE" id="PS50977"/>
    </source>
</evidence>
<dbReference type="Pfam" id="PF00440">
    <property type="entry name" value="TetR_N"/>
    <property type="match status" value="1"/>
</dbReference>
<name>A0A7W2EHR6_9BURK</name>
<proteinExistence type="predicted"/>
<dbReference type="SUPFAM" id="SSF46689">
    <property type="entry name" value="Homeodomain-like"/>
    <property type="match status" value="1"/>
</dbReference>
<dbReference type="PANTHER" id="PTHR30055:SF200">
    <property type="entry name" value="HTH-TYPE TRANSCRIPTIONAL REPRESSOR BDCR"/>
    <property type="match status" value="1"/>
</dbReference>
<evidence type="ECO:0000256" key="2">
    <source>
        <dbReference type="PROSITE-ProRule" id="PRU00335"/>
    </source>
</evidence>
<reference evidence="4 5" key="1">
    <citation type="submission" date="2020-07" db="EMBL/GenBank/DDBJ databases">
        <title>Novel species isolated from subtropical streams in China.</title>
        <authorList>
            <person name="Lu H."/>
        </authorList>
    </citation>
    <scope>NUCLEOTIDE SEQUENCE [LARGE SCALE GENOMIC DNA]</scope>
    <source>
        <strain evidence="4 5">FT3S</strain>
    </source>
</reference>
<dbReference type="PRINTS" id="PR00455">
    <property type="entry name" value="HTHTETR"/>
</dbReference>
<dbReference type="GO" id="GO:0000976">
    <property type="term" value="F:transcription cis-regulatory region binding"/>
    <property type="evidence" value="ECO:0007669"/>
    <property type="project" value="TreeGrafter"/>
</dbReference>
<feature type="domain" description="HTH tetR-type" evidence="3">
    <location>
        <begin position="9"/>
        <end position="69"/>
    </location>
</feature>
<accession>A0A7W2EHR6</accession>
<gene>
    <name evidence="4" type="ORF">H3H36_11895</name>
</gene>